<evidence type="ECO:0000256" key="3">
    <source>
        <dbReference type="ARBA" id="ARBA00022692"/>
    </source>
</evidence>
<feature type="transmembrane region" description="Helical" evidence="6">
    <location>
        <begin position="94"/>
        <end position="116"/>
    </location>
</feature>
<dbReference type="Proteomes" id="UP000294530">
    <property type="component" value="Unassembled WGS sequence"/>
</dbReference>
<evidence type="ECO:0000256" key="4">
    <source>
        <dbReference type="ARBA" id="ARBA00022989"/>
    </source>
</evidence>
<feature type="transmembrane region" description="Helical" evidence="6">
    <location>
        <begin position="285"/>
        <end position="308"/>
    </location>
</feature>
<comment type="similarity">
    <text evidence="2">Belongs to the major facilitator superfamily. Proton-dependent oligopeptide transporter (POT/PTR) (TC 2.A.17) family.</text>
</comment>
<dbReference type="Pfam" id="PF00854">
    <property type="entry name" value="PTR2"/>
    <property type="match status" value="1"/>
</dbReference>
<feature type="transmembrane region" description="Helical" evidence="6">
    <location>
        <begin position="169"/>
        <end position="189"/>
    </location>
</feature>
<dbReference type="AlphaFoldDB" id="A0A976FFY4"/>
<evidence type="ECO:0000256" key="5">
    <source>
        <dbReference type="ARBA" id="ARBA00023136"/>
    </source>
</evidence>
<keyword evidence="3 6" id="KW-0812">Transmembrane</keyword>
<gene>
    <name evidence="7" type="ORF">CCR75_007128</name>
</gene>
<dbReference type="InterPro" id="IPR000109">
    <property type="entry name" value="POT_fam"/>
</dbReference>
<keyword evidence="4 6" id="KW-1133">Transmembrane helix</keyword>
<feature type="transmembrane region" description="Helical" evidence="6">
    <location>
        <begin position="506"/>
        <end position="528"/>
    </location>
</feature>
<reference evidence="7 8" key="1">
    <citation type="journal article" date="2021" name="Genome Biol.">
        <title>AFLAP: assembly-free linkage analysis pipeline using k-mers from genome sequencing data.</title>
        <authorList>
            <person name="Fletcher K."/>
            <person name="Zhang L."/>
            <person name="Gil J."/>
            <person name="Han R."/>
            <person name="Cavanaugh K."/>
            <person name="Michelmore R."/>
        </authorList>
    </citation>
    <scope>NUCLEOTIDE SEQUENCE [LARGE SCALE GENOMIC DNA]</scope>
    <source>
        <strain evidence="7 8">SF5</strain>
    </source>
</reference>
<feature type="transmembrane region" description="Helical" evidence="6">
    <location>
        <begin position="375"/>
        <end position="397"/>
    </location>
</feature>
<feature type="transmembrane region" description="Helical" evidence="6">
    <location>
        <begin position="201"/>
        <end position="223"/>
    </location>
</feature>
<dbReference type="GO" id="GO:0016020">
    <property type="term" value="C:membrane"/>
    <property type="evidence" value="ECO:0007669"/>
    <property type="project" value="UniProtKB-SubCell"/>
</dbReference>
<keyword evidence="5 6" id="KW-0472">Membrane</keyword>
<organism evidence="7 8">
    <name type="scientific">Bremia lactucae</name>
    <name type="common">Lettuce downy mildew</name>
    <dbReference type="NCBI Taxonomy" id="4779"/>
    <lineage>
        <taxon>Eukaryota</taxon>
        <taxon>Sar</taxon>
        <taxon>Stramenopiles</taxon>
        <taxon>Oomycota</taxon>
        <taxon>Peronosporomycetes</taxon>
        <taxon>Peronosporales</taxon>
        <taxon>Peronosporaceae</taxon>
        <taxon>Bremia</taxon>
    </lineage>
</organism>
<dbReference type="KEGG" id="blac:94350863"/>
<evidence type="ECO:0000256" key="2">
    <source>
        <dbReference type="ARBA" id="ARBA00005982"/>
    </source>
</evidence>
<feature type="transmembrane region" description="Helical" evidence="6">
    <location>
        <begin position="540"/>
        <end position="559"/>
    </location>
</feature>
<dbReference type="RefSeq" id="XP_067815551.1">
    <property type="nucleotide sequence ID" value="XM_067965192.1"/>
</dbReference>
<evidence type="ECO:0000313" key="7">
    <source>
        <dbReference type="EMBL" id="TDH66052.1"/>
    </source>
</evidence>
<feature type="transmembrane region" description="Helical" evidence="6">
    <location>
        <begin position="122"/>
        <end position="140"/>
    </location>
</feature>
<evidence type="ECO:0000256" key="6">
    <source>
        <dbReference type="SAM" id="Phobius"/>
    </source>
</evidence>
<dbReference type="SUPFAM" id="SSF103473">
    <property type="entry name" value="MFS general substrate transporter"/>
    <property type="match status" value="1"/>
</dbReference>
<dbReference type="InterPro" id="IPR036259">
    <property type="entry name" value="MFS_trans_sf"/>
</dbReference>
<accession>A0A976FFY4</accession>
<feature type="transmembrane region" description="Helical" evidence="6">
    <location>
        <begin position="417"/>
        <end position="435"/>
    </location>
</feature>
<protein>
    <submittedName>
        <fullName evidence="7">Uncharacterized protein</fullName>
    </submittedName>
</protein>
<feature type="transmembrane region" description="Helical" evidence="6">
    <location>
        <begin position="257"/>
        <end position="278"/>
    </location>
</feature>
<comment type="subcellular location">
    <subcellularLocation>
        <location evidence="1">Membrane</location>
        <topology evidence="1">Multi-pass membrane protein</topology>
    </subcellularLocation>
</comment>
<dbReference type="PANTHER" id="PTHR11654">
    <property type="entry name" value="OLIGOPEPTIDE TRANSPORTER-RELATED"/>
    <property type="match status" value="1"/>
</dbReference>
<feature type="transmembrane region" description="Helical" evidence="6">
    <location>
        <begin position="337"/>
        <end position="354"/>
    </location>
</feature>
<dbReference type="EMBL" id="SHOA02000018">
    <property type="protein sequence ID" value="TDH66052.1"/>
    <property type="molecule type" value="Genomic_DNA"/>
</dbReference>
<name>A0A976FFY4_BRELC</name>
<dbReference type="GO" id="GO:0022857">
    <property type="term" value="F:transmembrane transporter activity"/>
    <property type="evidence" value="ECO:0007669"/>
    <property type="project" value="InterPro"/>
</dbReference>
<comment type="caution">
    <text evidence="7">The sequence shown here is derived from an EMBL/GenBank/DDBJ whole genome shotgun (WGS) entry which is preliminary data.</text>
</comment>
<sequence>MGTKREEHNRLLQDEASRPKYRSIIVSVCSFILVTEFCERLAYYGLSGSLPIFFHRNLGLSTVLATELNSTFTSLSYLTPLLGAYVADRYLGRFSTIVLFCSLYIAGLALCVFASLPRVSSLPLFMIGLFAGVGVGAGGIKPNVVVLGADQFDVNIPAQRVEKDSFFNWFYWAINVGATFSYGVLTNLAVNGFPPYIPTGYGFFASFAIPSAAFIVAALVFYAGKQRYRRVPPKGSALSKFFAVLLEAGARSRRGKLVLSGGMAFVPGILLTTLSYFIQDKRMHMILALIGAGTVAYGTFVLIFSGAATNWLQLASNTNGGSFSSQEVQNATQVMRLAPYLGIIIIFWAVYGQMNSNFVVQGCQMDLRVRGHNNILMSSAMLNVVDSGVILVFIPVFDRLVYPFLTQMGIYPTLLRKIGAGLVFAMLAMVAAGYLEQMRKNSPRIQGVASNCSAVGENLPMSSINVWWQTPQYVLVGVAEILTSISAYDLFYSEVPESMRSVCQALNLLTTTLGFIVTGAMNSVFSFWVTSDLNDGHLEYIYYMMAMLVLLMLGAFVTVSQTFEYHAPPPGFDTVSGFSPALSRATRELRQKLQSQRNGTEFNRLRNEK</sequence>
<dbReference type="GeneID" id="94350863"/>
<dbReference type="OrthoDB" id="8904098at2759"/>
<evidence type="ECO:0000313" key="8">
    <source>
        <dbReference type="Proteomes" id="UP000294530"/>
    </source>
</evidence>
<keyword evidence="8" id="KW-1185">Reference proteome</keyword>
<evidence type="ECO:0000256" key="1">
    <source>
        <dbReference type="ARBA" id="ARBA00004141"/>
    </source>
</evidence>
<proteinExistence type="inferred from homology"/>
<dbReference type="Gene3D" id="1.20.1250.20">
    <property type="entry name" value="MFS general substrate transporter like domains"/>
    <property type="match status" value="1"/>
</dbReference>